<keyword evidence="9" id="KW-1133">Transmembrane helix</keyword>
<dbReference type="InterPro" id="IPR003594">
    <property type="entry name" value="HATPase_dom"/>
</dbReference>
<organism evidence="11 12">
    <name type="scientific">Lactococcus hircilactis</name>
    <dbReference type="NCBI Taxonomy" id="1494462"/>
    <lineage>
        <taxon>Bacteria</taxon>
        <taxon>Bacillati</taxon>
        <taxon>Bacillota</taxon>
        <taxon>Bacilli</taxon>
        <taxon>Lactobacillales</taxon>
        <taxon>Streptococcaceae</taxon>
        <taxon>Lactococcus</taxon>
    </lineage>
</organism>
<keyword evidence="5" id="KW-0808">Transferase</keyword>
<evidence type="ECO:0000256" key="2">
    <source>
        <dbReference type="ARBA" id="ARBA00004370"/>
    </source>
</evidence>
<gene>
    <name evidence="11" type="ORF">GHI93_02550</name>
</gene>
<evidence type="ECO:0000256" key="8">
    <source>
        <dbReference type="ARBA" id="ARBA00023136"/>
    </source>
</evidence>
<dbReference type="SMART" id="SM00388">
    <property type="entry name" value="HisKA"/>
    <property type="match status" value="1"/>
</dbReference>
<dbReference type="OrthoDB" id="9813151at2"/>
<dbReference type="CDD" id="cd00075">
    <property type="entry name" value="HATPase"/>
    <property type="match status" value="1"/>
</dbReference>
<dbReference type="GO" id="GO:0005886">
    <property type="term" value="C:plasma membrane"/>
    <property type="evidence" value="ECO:0007669"/>
    <property type="project" value="TreeGrafter"/>
</dbReference>
<dbReference type="Gene3D" id="1.10.287.130">
    <property type="match status" value="1"/>
</dbReference>
<dbReference type="SUPFAM" id="SSF55874">
    <property type="entry name" value="ATPase domain of HSP90 chaperone/DNA topoisomerase II/histidine kinase"/>
    <property type="match status" value="1"/>
</dbReference>
<keyword evidence="12" id="KW-1185">Reference proteome</keyword>
<name>A0A7X2CZQ6_9LACT</name>
<keyword evidence="8 9" id="KW-0472">Membrane</keyword>
<dbReference type="CDD" id="cd00082">
    <property type="entry name" value="HisKA"/>
    <property type="match status" value="1"/>
</dbReference>
<dbReference type="RefSeq" id="WP_153495309.1">
    <property type="nucleotide sequence ID" value="NZ_CAXYUY010000001.1"/>
</dbReference>
<comment type="caution">
    <text evidence="11">The sequence shown here is derived from an EMBL/GenBank/DDBJ whole genome shotgun (WGS) entry which is preliminary data.</text>
</comment>
<dbReference type="Pfam" id="PF02518">
    <property type="entry name" value="HATPase_c"/>
    <property type="match status" value="1"/>
</dbReference>
<dbReference type="SMART" id="SM00387">
    <property type="entry name" value="HATPase_c"/>
    <property type="match status" value="1"/>
</dbReference>
<dbReference type="Pfam" id="PF00512">
    <property type="entry name" value="HisKA"/>
    <property type="match status" value="1"/>
</dbReference>
<evidence type="ECO:0000256" key="3">
    <source>
        <dbReference type="ARBA" id="ARBA00012438"/>
    </source>
</evidence>
<evidence type="ECO:0000256" key="4">
    <source>
        <dbReference type="ARBA" id="ARBA00022553"/>
    </source>
</evidence>
<dbReference type="GO" id="GO:0004721">
    <property type="term" value="F:phosphoprotein phosphatase activity"/>
    <property type="evidence" value="ECO:0007669"/>
    <property type="project" value="TreeGrafter"/>
</dbReference>
<dbReference type="EC" id="2.7.13.3" evidence="3"/>
<dbReference type="Gene3D" id="3.30.565.10">
    <property type="entry name" value="Histidine kinase-like ATPase, C-terminal domain"/>
    <property type="match status" value="1"/>
</dbReference>
<evidence type="ECO:0000313" key="11">
    <source>
        <dbReference type="EMBL" id="MQW38829.1"/>
    </source>
</evidence>
<evidence type="ECO:0000256" key="6">
    <source>
        <dbReference type="ARBA" id="ARBA00022777"/>
    </source>
</evidence>
<accession>A0A7X2CZQ6</accession>
<dbReference type="AlphaFoldDB" id="A0A7X2CZQ6"/>
<keyword evidence="4" id="KW-0597">Phosphoprotein</keyword>
<reference evidence="11 12" key="1">
    <citation type="submission" date="2019-10" db="EMBL/GenBank/DDBJ databases">
        <authorList>
            <person name="Dong K."/>
        </authorList>
    </citation>
    <scope>NUCLEOTIDE SEQUENCE [LARGE SCALE GENOMIC DNA]</scope>
    <source>
        <strain evidence="11 12">DSM 28960</strain>
    </source>
</reference>
<proteinExistence type="predicted"/>
<comment type="catalytic activity">
    <reaction evidence="1">
        <text>ATP + protein L-histidine = ADP + protein N-phospho-L-histidine.</text>
        <dbReference type="EC" id="2.7.13.3"/>
    </reaction>
</comment>
<keyword evidence="6 11" id="KW-0418">Kinase</keyword>
<keyword evidence="9" id="KW-0812">Transmembrane</keyword>
<evidence type="ECO:0000256" key="7">
    <source>
        <dbReference type="ARBA" id="ARBA00023012"/>
    </source>
</evidence>
<feature type="transmembrane region" description="Helical" evidence="9">
    <location>
        <begin position="9"/>
        <end position="27"/>
    </location>
</feature>
<sequence length="520" mass="59305">MKKFKIKNIIIITIVYAAVLSALLLLVNRHLLNNDITRALDTSNQVQLFLEKHPNVPLPSSYRLLDADLKNEETKKIADGAPYSRQLKDGQIIVTAPIYQNGQIKSYLSVSQDLTQTIFIDSSIIFFFLIIYLAVGFITIERQRKAALFSQNIIAKIKNIERSPLTQSYLISDDTDQISVALNGLGENIQSQILSHSEKKENLYEFIEFFSFPIFVYNGRGSIRRTNAAFKNDFSDTKNLDIFSPYAEFLQFLVDKMLHPDIQEKTFYFEPISAYYQVRITPLPELDNRFIVTMMDITRYKKTLDAHNTFIANVSHELKTPLTSIKGFAELLENEKLTAEETHHFASIITKETTRLMDLVHDTLLLTKQNHRIEKKKTDLSLLIQSILDRSLPQIREKEMTLHSELKPLSLKTNAPMVHSIFENLIENAIKYTPEHGSIFVSLTKENSKIIFSVTDNGHGLTEIQKERIFDRFYRADESRSEVPGTGLGLAIVKKNVSDLGGYVDVISVLGKGTTFTITL</sequence>
<dbReference type="GO" id="GO:0016036">
    <property type="term" value="P:cellular response to phosphate starvation"/>
    <property type="evidence" value="ECO:0007669"/>
    <property type="project" value="TreeGrafter"/>
</dbReference>
<evidence type="ECO:0000256" key="1">
    <source>
        <dbReference type="ARBA" id="ARBA00000085"/>
    </source>
</evidence>
<dbReference type="InterPro" id="IPR036097">
    <property type="entry name" value="HisK_dim/P_sf"/>
</dbReference>
<feature type="transmembrane region" description="Helical" evidence="9">
    <location>
        <begin position="118"/>
        <end position="140"/>
    </location>
</feature>
<dbReference type="InterPro" id="IPR005467">
    <property type="entry name" value="His_kinase_dom"/>
</dbReference>
<dbReference type="SUPFAM" id="SSF47384">
    <property type="entry name" value="Homodimeric domain of signal transducing histidine kinase"/>
    <property type="match status" value="1"/>
</dbReference>
<dbReference type="PANTHER" id="PTHR45453">
    <property type="entry name" value="PHOSPHATE REGULON SENSOR PROTEIN PHOR"/>
    <property type="match status" value="1"/>
</dbReference>
<evidence type="ECO:0000313" key="12">
    <source>
        <dbReference type="Proteomes" id="UP000439550"/>
    </source>
</evidence>
<protein>
    <recommendedName>
        <fullName evidence="3">histidine kinase</fullName>
        <ecNumber evidence="3">2.7.13.3</ecNumber>
    </recommendedName>
</protein>
<dbReference type="PROSITE" id="PS50109">
    <property type="entry name" value="HIS_KIN"/>
    <property type="match status" value="1"/>
</dbReference>
<dbReference type="GO" id="GO:0000155">
    <property type="term" value="F:phosphorelay sensor kinase activity"/>
    <property type="evidence" value="ECO:0007669"/>
    <property type="project" value="InterPro"/>
</dbReference>
<dbReference type="InterPro" id="IPR050351">
    <property type="entry name" value="BphY/WalK/GraS-like"/>
</dbReference>
<dbReference type="PRINTS" id="PR00344">
    <property type="entry name" value="BCTRLSENSOR"/>
</dbReference>
<dbReference type="FunFam" id="3.30.565.10:FF:000006">
    <property type="entry name" value="Sensor histidine kinase WalK"/>
    <property type="match status" value="1"/>
</dbReference>
<evidence type="ECO:0000256" key="9">
    <source>
        <dbReference type="SAM" id="Phobius"/>
    </source>
</evidence>
<dbReference type="EMBL" id="WITJ01000003">
    <property type="protein sequence ID" value="MQW38829.1"/>
    <property type="molecule type" value="Genomic_DNA"/>
</dbReference>
<dbReference type="InterPro" id="IPR004358">
    <property type="entry name" value="Sig_transdc_His_kin-like_C"/>
</dbReference>
<dbReference type="InterPro" id="IPR036890">
    <property type="entry name" value="HATPase_C_sf"/>
</dbReference>
<feature type="domain" description="Histidine kinase" evidence="10">
    <location>
        <begin position="313"/>
        <end position="520"/>
    </location>
</feature>
<dbReference type="PANTHER" id="PTHR45453:SF1">
    <property type="entry name" value="PHOSPHATE REGULON SENSOR PROTEIN PHOR"/>
    <property type="match status" value="1"/>
</dbReference>
<evidence type="ECO:0000256" key="5">
    <source>
        <dbReference type="ARBA" id="ARBA00022679"/>
    </source>
</evidence>
<dbReference type="Proteomes" id="UP000439550">
    <property type="component" value="Unassembled WGS sequence"/>
</dbReference>
<dbReference type="FunFam" id="1.10.287.130:FF:000001">
    <property type="entry name" value="Two-component sensor histidine kinase"/>
    <property type="match status" value="1"/>
</dbReference>
<comment type="subcellular location">
    <subcellularLocation>
        <location evidence="2">Membrane</location>
    </subcellularLocation>
</comment>
<dbReference type="InterPro" id="IPR003661">
    <property type="entry name" value="HisK_dim/P_dom"/>
</dbReference>
<evidence type="ECO:0000259" key="10">
    <source>
        <dbReference type="PROSITE" id="PS50109"/>
    </source>
</evidence>
<keyword evidence="7" id="KW-0902">Two-component regulatory system</keyword>